<comment type="subcellular location">
    <subcellularLocation>
        <location evidence="1">Cytoplasmic vesicle membrane</location>
    </subcellularLocation>
    <subcellularLocation>
        <location evidence="2">Golgi apparatus</location>
    </subcellularLocation>
</comment>
<evidence type="ECO:0000256" key="8">
    <source>
        <dbReference type="ARBA" id="ARBA00023329"/>
    </source>
</evidence>
<dbReference type="SUPFAM" id="SSF49348">
    <property type="entry name" value="Clathrin adaptor appendage domain"/>
    <property type="match status" value="1"/>
</dbReference>
<feature type="compositionally biased region" description="Basic residues" evidence="9">
    <location>
        <begin position="542"/>
        <end position="558"/>
    </location>
</feature>
<evidence type="ECO:0000313" key="11">
    <source>
        <dbReference type="EMBL" id="KAL2821104.1"/>
    </source>
</evidence>
<evidence type="ECO:0000259" key="10">
    <source>
        <dbReference type="PROSITE" id="PS50180"/>
    </source>
</evidence>
<feature type="non-terminal residue" evidence="11">
    <location>
        <position position="1"/>
    </location>
</feature>
<protein>
    <submittedName>
        <fullName evidence="11">Adaptin N terminal region-domain-containing protein</fullName>
    </submittedName>
</protein>
<keyword evidence="5" id="KW-0653">Protein transport</keyword>
<evidence type="ECO:0000256" key="6">
    <source>
        <dbReference type="ARBA" id="ARBA00023034"/>
    </source>
</evidence>
<dbReference type="PANTHER" id="PTHR22780">
    <property type="entry name" value="ADAPTIN, ALPHA/GAMMA/EPSILON"/>
    <property type="match status" value="1"/>
</dbReference>
<evidence type="ECO:0000256" key="3">
    <source>
        <dbReference type="ARBA" id="ARBA00006613"/>
    </source>
</evidence>
<accession>A0ABR4I030</accession>
<keyword evidence="8" id="KW-0968">Cytoplasmic vesicle</keyword>
<dbReference type="EMBL" id="JBFXLT010000005">
    <property type="protein sequence ID" value="KAL2821104.1"/>
    <property type="molecule type" value="Genomic_DNA"/>
</dbReference>
<dbReference type="Gene3D" id="1.25.10.10">
    <property type="entry name" value="Leucine-rich Repeat Variant"/>
    <property type="match status" value="1"/>
</dbReference>
<sequence length="753" mass="82441">IECLKLLASHRFADKRLGYLGTMLLLDENQEVLTLVTNSLQNDLKHSNQYIVGLALCALGNIASVEMSRDLFTDVEALLSTANPYIRRKAALCAMRISRKVPDLQEHFLEKAKNLLSDRNHGVLLCGLTLAVDMCEAEEAEEGQEGVIEMFRPLAGGLVRALKGLTTSGYAPEHDVSGITDPFLQVKILRLLRVLARGDSATSELINDILAQVATNTDSSKNVGNSILYEAVLTILDIEADSGLRVLGVNILGKFLTNKDNNIRYVALNTLNKVVAIEPNAVQRHRNTILECLRDPDISIRRRALDLSFMLINESNVRVLVRELLAFLEVADNEFKPAMTTQIGIAADRYAPNKRWHVDTILRVLKLAGAYVKEQMLSSFVRLIATTPELQTYSVQKLYMSLKEDISQEGLTLAATWLIGEYGDNLLQGGQYEEEELVKEVKESDIVGLFDNILNSTYATQTVVEYIITASMKLTVRMTDAAQIERLRRLLNGRTADLSVEIQQRAVEYGNLFGYDQIRRGVLERMPPPEIREEQRVLGPSTKKRQSKILKDKSRKPAKQAEQDMLLDLMGGSDVPATSPTTNGSQNTADLLADILGGDSGLSSPAPQPTQQPASMNTSAIMDLFGSNGGTPSPQPAPASASASLDLLGGAGAPVSTPSPSAPAAYTAFNKNDLVLSLQVQRGNNTAQIQARFRNESSFSRFSNVGLQAAVPKSQRLQLSAINKAELDAGDEGVQLLKVTSLTGVRHFFLILL</sequence>
<evidence type="ECO:0000256" key="2">
    <source>
        <dbReference type="ARBA" id="ARBA00004555"/>
    </source>
</evidence>
<dbReference type="SUPFAM" id="SSF48371">
    <property type="entry name" value="ARM repeat"/>
    <property type="match status" value="1"/>
</dbReference>
<evidence type="ECO:0000256" key="1">
    <source>
        <dbReference type="ARBA" id="ARBA00004156"/>
    </source>
</evidence>
<comment type="caution">
    <text evidence="11">The sequence shown here is derived from an EMBL/GenBank/DDBJ whole genome shotgun (WGS) entry which is preliminary data.</text>
</comment>
<dbReference type="InterPro" id="IPR008152">
    <property type="entry name" value="Clathrin_a/b/g-adaptin_app_Ig"/>
</dbReference>
<dbReference type="InterPro" id="IPR011989">
    <property type="entry name" value="ARM-like"/>
</dbReference>
<feature type="domain" description="GAE" evidence="10">
    <location>
        <begin position="661"/>
        <end position="753"/>
    </location>
</feature>
<evidence type="ECO:0000256" key="9">
    <source>
        <dbReference type="SAM" id="MobiDB-lite"/>
    </source>
</evidence>
<dbReference type="InterPro" id="IPR016024">
    <property type="entry name" value="ARM-type_fold"/>
</dbReference>
<dbReference type="PROSITE" id="PS50180">
    <property type="entry name" value="GAE"/>
    <property type="match status" value="1"/>
</dbReference>
<dbReference type="Pfam" id="PF01602">
    <property type="entry name" value="Adaptin_N"/>
    <property type="match status" value="1"/>
</dbReference>
<evidence type="ECO:0000256" key="5">
    <source>
        <dbReference type="ARBA" id="ARBA00022927"/>
    </source>
</evidence>
<proteinExistence type="inferred from homology"/>
<comment type="similarity">
    <text evidence="3">Belongs to the adaptor complexes large subunit family.</text>
</comment>
<feature type="region of interest" description="Disordered" evidence="9">
    <location>
        <begin position="622"/>
        <end position="645"/>
    </location>
</feature>
<feature type="region of interest" description="Disordered" evidence="9">
    <location>
        <begin position="595"/>
        <end position="614"/>
    </location>
</feature>
<evidence type="ECO:0000256" key="7">
    <source>
        <dbReference type="ARBA" id="ARBA00023136"/>
    </source>
</evidence>
<feature type="compositionally biased region" description="Low complexity" evidence="9">
    <location>
        <begin position="603"/>
        <end position="614"/>
    </location>
</feature>
<dbReference type="SMART" id="SM00809">
    <property type="entry name" value="Alpha_adaptinC2"/>
    <property type="match status" value="1"/>
</dbReference>
<organism evidence="11 12">
    <name type="scientific">Aspergillus granulosus</name>
    <dbReference type="NCBI Taxonomy" id="176169"/>
    <lineage>
        <taxon>Eukaryota</taxon>
        <taxon>Fungi</taxon>
        <taxon>Dikarya</taxon>
        <taxon>Ascomycota</taxon>
        <taxon>Pezizomycotina</taxon>
        <taxon>Eurotiomycetes</taxon>
        <taxon>Eurotiomycetidae</taxon>
        <taxon>Eurotiales</taxon>
        <taxon>Aspergillaceae</taxon>
        <taxon>Aspergillus</taxon>
        <taxon>Aspergillus subgen. Nidulantes</taxon>
    </lineage>
</organism>
<dbReference type="Proteomes" id="UP001610334">
    <property type="component" value="Unassembled WGS sequence"/>
</dbReference>
<feature type="region of interest" description="Disordered" evidence="9">
    <location>
        <begin position="526"/>
        <end position="560"/>
    </location>
</feature>
<keyword evidence="12" id="KW-1185">Reference proteome</keyword>
<dbReference type="PIRSF" id="PIRSF037094">
    <property type="entry name" value="AP1_complex_gamma"/>
    <property type="match status" value="1"/>
</dbReference>
<keyword evidence="7" id="KW-0472">Membrane</keyword>
<gene>
    <name evidence="11" type="ORF">BJX63DRAFT_379326</name>
</gene>
<dbReference type="InterPro" id="IPR008153">
    <property type="entry name" value="GAE_dom"/>
</dbReference>
<evidence type="ECO:0000256" key="4">
    <source>
        <dbReference type="ARBA" id="ARBA00022448"/>
    </source>
</evidence>
<reference evidence="11 12" key="1">
    <citation type="submission" date="2024-07" db="EMBL/GenBank/DDBJ databases">
        <title>Section-level genome sequencing and comparative genomics of Aspergillus sections Usti and Cavernicolus.</title>
        <authorList>
            <consortium name="Lawrence Berkeley National Laboratory"/>
            <person name="Nybo J.L."/>
            <person name="Vesth T.C."/>
            <person name="Theobald S."/>
            <person name="Frisvad J.C."/>
            <person name="Larsen T.O."/>
            <person name="Kjaerboelling I."/>
            <person name="Rothschild-Mancinelli K."/>
            <person name="Lyhne E.K."/>
            <person name="Kogle M.E."/>
            <person name="Barry K."/>
            <person name="Clum A."/>
            <person name="Na H."/>
            <person name="Ledsgaard L."/>
            <person name="Lin J."/>
            <person name="Lipzen A."/>
            <person name="Kuo A."/>
            <person name="Riley R."/>
            <person name="Mondo S."/>
            <person name="Labutti K."/>
            <person name="Haridas S."/>
            <person name="Pangalinan J."/>
            <person name="Salamov A.A."/>
            <person name="Simmons B.A."/>
            <person name="Magnuson J.K."/>
            <person name="Chen J."/>
            <person name="Drula E."/>
            <person name="Henrissat B."/>
            <person name="Wiebenga A."/>
            <person name="Lubbers R.J."/>
            <person name="Gomes A.C."/>
            <person name="Makela M.R."/>
            <person name="Stajich J."/>
            <person name="Grigoriev I.V."/>
            <person name="Mortensen U.H."/>
            <person name="De Vries R.P."/>
            <person name="Baker S.E."/>
            <person name="Andersen M.R."/>
        </authorList>
    </citation>
    <scope>NUCLEOTIDE SEQUENCE [LARGE SCALE GENOMIC DNA]</scope>
    <source>
        <strain evidence="11 12">CBS 588.65</strain>
    </source>
</reference>
<dbReference type="Pfam" id="PF02883">
    <property type="entry name" value="Alpha_adaptinC2"/>
    <property type="match status" value="1"/>
</dbReference>
<keyword evidence="4" id="KW-0813">Transport</keyword>
<name>A0ABR4I030_9EURO</name>
<keyword evidence="6" id="KW-0333">Golgi apparatus</keyword>
<evidence type="ECO:0000313" key="12">
    <source>
        <dbReference type="Proteomes" id="UP001610334"/>
    </source>
</evidence>
<dbReference type="InterPro" id="IPR050840">
    <property type="entry name" value="Adaptor_Complx_Large_Subunit"/>
</dbReference>
<dbReference type="InterPro" id="IPR017107">
    <property type="entry name" value="AP1_complex_gsu"/>
</dbReference>
<dbReference type="Gene3D" id="2.60.40.1230">
    <property type="match status" value="1"/>
</dbReference>
<dbReference type="InterPro" id="IPR013041">
    <property type="entry name" value="Clathrin_app_Ig-like_sf"/>
</dbReference>
<dbReference type="InterPro" id="IPR002553">
    <property type="entry name" value="Clathrin/coatomer_adapt-like_N"/>
</dbReference>